<reference evidence="3" key="1">
    <citation type="journal article" date="2019" name="Int. J. Syst. Evol. Microbiol.">
        <title>The Global Catalogue of Microorganisms (GCM) 10K type strain sequencing project: providing services to taxonomists for standard genome sequencing and annotation.</title>
        <authorList>
            <consortium name="The Broad Institute Genomics Platform"/>
            <consortium name="The Broad Institute Genome Sequencing Center for Infectious Disease"/>
            <person name="Wu L."/>
            <person name="Ma J."/>
        </authorList>
    </citation>
    <scope>NUCLEOTIDE SEQUENCE [LARGE SCALE GENOMIC DNA]</scope>
    <source>
        <strain evidence="3">CCUG 30340</strain>
    </source>
</reference>
<sequence length="129" mass="14399">MVGRQRVKGITLIGFVIMLGVLGFFAYLAMRLIPMYVEYYGVVKAMEQVRGEPGSAQKSVEEIRRNLSLKFDTQYVDTASVPPSAIQLVRESGGATLRIAYEKRVEFLYNIDLVGKFDKSVNLRGAGDD</sequence>
<dbReference type="RefSeq" id="WP_380021797.1">
    <property type="nucleotide sequence ID" value="NZ_JBHSHD010000010.1"/>
</dbReference>
<name>A0ABV9QWX0_9GAMM</name>
<evidence type="ECO:0000256" key="1">
    <source>
        <dbReference type="SAM" id="Phobius"/>
    </source>
</evidence>
<dbReference type="Pfam" id="PF16137">
    <property type="entry name" value="DUF4845"/>
    <property type="match status" value="1"/>
</dbReference>
<evidence type="ECO:0000313" key="3">
    <source>
        <dbReference type="Proteomes" id="UP001595886"/>
    </source>
</evidence>
<gene>
    <name evidence="2" type="ORF">ACFO6Q_14395</name>
</gene>
<keyword evidence="1" id="KW-0812">Transmembrane</keyword>
<keyword evidence="1" id="KW-1133">Transmembrane helix</keyword>
<protein>
    <submittedName>
        <fullName evidence="2">DUF4845 domain-containing protein</fullName>
    </submittedName>
</protein>
<accession>A0ABV9QWX0</accession>
<comment type="caution">
    <text evidence="2">The sequence shown here is derived from an EMBL/GenBank/DDBJ whole genome shotgun (WGS) entry which is preliminary data.</text>
</comment>
<dbReference type="EMBL" id="JBHSHD010000010">
    <property type="protein sequence ID" value="MFC4821520.1"/>
    <property type="molecule type" value="Genomic_DNA"/>
</dbReference>
<dbReference type="Proteomes" id="UP001595886">
    <property type="component" value="Unassembled WGS sequence"/>
</dbReference>
<evidence type="ECO:0000313" key="2">
    <source>
        <dbReference type="EMBL" id="MFC4821520.1"/>
    </source>
</evidence>
<feature type="transmembrane region" description="Helical" evidence="1">
    <location>
        <begin position="12"/>
        <end position="30"/>
    </location>
</feature>
<keyword evidence="1" id="KW-0472">Membrane</keyword>
<organism evidence="2 3">
    <name type="scientific">Dokdonella ginsengisoli</name>
    <dbReference type="NCBI Taxonomy" id="363846"/>
    <lineage>
        <taxon>Bacteria</taxon>
        <taxon>Pseudomonadati</taxon>
        <taxon>Pseudomonadota</taxon>
        <taxon>Gammaproteobacteria</taxon>
        <taxon>Lysobacterales</taxon>
        <taxon>Rhodanobacteraceae</taxon>
        <taxon>Dokdonella</taxon>
    </lineage>
</organism>
<proteinExistence type="predicted"/>
<keyword evidence="3" id="KW-1185">Reference proteome</keyword>
<dbReference type="InterPro" id="IPR032314">
    <property type="entry name" value="DUF4845"/>
</dbReference>